<accession>A0ABU5ES31</accession>
<evidence type="ECO:0000313" key="2">
    <source>
        <dbReference type="EMBL" id="MDY3558156.1"/>
    </source>
</evidence>
<comment type="caution">
    <text evidence="2">The sequence shown here is derived from an EMBL/GenBank/DDBJ whole genome shotgun (WGS) entry which is preliminary data.</text>
</comment>
<reference evidence="3" key="1">
    <citation type="journal article" date="2023" name="Mar. Drugs">
        <title>Gemmata algarum, a Novel Planctomycete Isolated from an Algal Mat, Displays Antimicrobial Activity.</title>
        <authorList>
            <person name="Kumar G."/>
            <person name="Kallscheuer N."/>
            <person name="Kashif M."/>
            <person name="Ahamad S."/>
            <person name="Jagadeeshwari U."/>
            <person name="Pannikurungottu S."/>
            <person name="Haufschild T."/>
            <person name="Kabuu M."/>
            <person name="Sasikala C."/>
            <person name="Jogler C."/>
            <person name="Ramana C."/>
        </authorList>
    </citation>
    <scope>NUCLEOTIDE SEQUENCE [LARGE SCALE GENOMIC DNA]</scope>
    <source>
        <strain evidence="3">JC673</strain>
    </source>
</reference>
<keyword evidence="3" id="KW-1185">Reference proteome</keyword>
<dbReference type="Proteomes" id="UP001272242">
    <property type="component" value="Unassembled WGS sequence"/>
</dbReference>
<evidence type="ECO:0000313" key="3">
    <source>
        <dbReference type="Proteomes" id="UP001272242"/>
    </source>
</evidence>
<sequence length="423" mass="47562">MALHYSPRSVLRHLPLPLIRAFMSHEGITPDALARPAWDALVEGDTGALHDAWRKLPPDRREPFEQMMRQVHELASEAGTRQMIAEGPHHRVELADTLAGIDGFHAKALWVYTYHRHVFHTARQLLAAGCPMGRFWNLTTGFDDVPFDATPGALTNLRQAVAFLYREQGRGHQCSIEQYERDGALYVFLFVDDYTHTHTAHDVRGTLTRTPLRPTFEVVYVYTPSGVAPNGVGTLDLYARGDRRWRAELRERFCEHVLHTRAPLADPARRSYHLNGLIDHSFPLTTDPARGVLSAVIRKMRVVAREDMTRRVVLEANAARTGDVYEMLDIHFPVERFPRDELLVSMVTFTIMHTPPDGDRARPLTFDVSFPDACNLKSLSPAHREVGEWCLRQWGILGDDEPGDYGGGDDGTDGGPAGAHRAA</sequence>
<organism evidence="2 3">
    <name type="scientific">Gemmata algarum</name>
    <dbReference type="NCBI Taxonomy" id="2975278"/>
    <lineage>
        <taxon>Bacteria</taxon>
        <taxon>Pseudomonadati</taxon>
        <taxon>Planctomycetota</taxon>
        <taxon>Planctomycetia</taxon>
        <taxon>Gemmatales</taxon>
        <taxon>Gemmataceae</taxon>
        <taxon>Gemmata</taxon>
    </lineage>
</organism>
<feature type="region of interest" description="Disordered" evidence="1">
    <location>
        <begin position="401"/>
        <end position="423"/>
    </location>
</feature>
<dbReference type="EMBL" id="JAXBLV010000015">
    <property type="protein sequence ID" value="MDY3558156.1"/>
    <property type="molecule type" value="Genomic_DNA"/>
</dbReference>
<feature type="compositionally biased region" description="Gly residues" evidence="1">
    <location>
        <begin position="404"/>
        <end position="417"/>
    </location>
</feature>
<proteinExistence type="predicted"/>
<evidence type="ECO:0000256" key="1">
    <source>
        <dbReference type="SAM" id="MobiDB-lite"/>
    </source>
</evidence>
<protein>
    <submittedName>
        <fullName evidence="2">Uncharacterized protein</fullName>
    </submittedName>
</protein>
<gene>
    <name evidence="2" type="ORF">R5W23_001055</name>
</gene>
<dbReference type="RefSeq" id="WP_320685123.1">
    <property type="nucleotide sequence ID" value="NZ_JAXBLV010000015.1"/>
</dbReference>
<name>A0ABU5ES31_9BACT</name>